<organism evidence="8 9">
    <name type="scientific">Handelsmanbacteria sp. (strain RIFCSPLOWO2_12_FULL_64_10)</name>
    <dbReference type="NCBI Taxonomy" id="1817868"/>
    <lineage>
        <taxon>Bacteria</taxon>
        <taxon>Candidatus Handelsmaniibacteriota</taxon>
    </lineage>
</organism>
<protein>
    <recommendedName>
        <fullName evidence="2">Cell shape-determining protein MreC</fullName>
    </recommendedName>
    <alternativeName>
        <fullName evidence="4">Cell shape protein MreC</fullName>
    </alternativeName>
</protein>
<dbReference type="AlphaFoldDB" id="A0A1F6CU01"/>
<comment type="caution">
    <text evidence="8">The sequence shown here is derived from an EMBL/GenBank/DDBJ whole genome shotgun (WGS) entry which is preliminary data.</text>
</comment>
<evidence type="ECO:0000313" key="8">
    <source>
        <dbReference type="EMBL" id="OGG52656.1"/>
    </source>
</evidence>
<keyword evidence="6" id="KW-1133">Transmembrane helix</keyword>
<dbReference type="EMBL" id="MFKF01000137">
    <property type="protein sequence ID" value="OGG52656.1"/>
    <property type="molecule type" value="Genomic_DNA"/>
</dbReference>
<evidence type="ECO:0000256" key="1">
    <source>
        <dbReference type="ARBA" id="ARBA00009369"/>
    </source>
</evidence>
<keyword evidence="6" id="KW-0812">Transmembrane</keyword>
<dbReference type="InterPro" id="IPR042177">
    <property type="entry name" value="Cell/Rod_1"/>
</dbReference>
<dbReference type="GO" id="GO:0005886">
    <property type="term" value="C:plasma membrane"/>
    <property type="evidence" value="ECO:0007669"/>
    <property type="project" value="TreeGrafter"/>
</dbReference>
<dbReference type="PANTHER" id="PTHR34138:SF1">
    <property type="entry name" value="CELL SHAPE-DETERMINING PROTEIN MREC"/>
    <property type="match status" value="1"/>
</dbReference>
<sequence length="271" mass="30100">MYWLKTFIQTHKAYVSFASAVVLSFGLMAMSPENKVALARVVSSSTIQAGHWMFSWLIDLSNVRNENRMLREQNLRLSLELVKLREERLENLRLRGLLNFKARMSYPYIPAEVVARDPGRLANTILINVGRRDGVEDRMAVVNSDGLVGKVLTASSESSVVQLLQDRNCRVSAVVQRPERAQGIVRCEDGKFYLQDAPSRSAVEVGDVVVSSGVGGIFPEGLLIGTVEEVGQDQTGLFREVVLKPGVDFSSLEEVFVLQRGRGFVRSVESP</sequence>
<feature type="coiled-coil region" evidence="5">
    <location>
        <begin position="60"/>
        <end position="87"/>
    </location>
</feature>
<evidence type="ECO:0000256" key="6">
    <source>
        <dbReference type="SAM" id="Phobius"/>
    </source>
</evidence>
<evidence type="ECO:0000256" key="2">
    <source>
        <dbReference type="ARBA" id="ARBA00013855"/>
    </source>
</evidence>
<proteinExistence type="inferred from homology"/>
<evidence type="ECO:0000313" key="9">
    <source>
        <dbReference type="Proteomes" id="UP000178606"/>
    </source>
</evidence>
<comment type="similarity">
    <text evidence="1">Belongs to the MreC family.</text>
</comment>
<dbReference type="Gene3D" id="2.40.10.340">
    <property type="entry name" value="Rod shape-determining protein MreC, domain 1"/>
    <property type="match status" value="1"/>
</dbReference>
<evidence type="ECO:0000256" key="4">
    <source>
        <dbReference type="ARBA" id="ARBA00032089"/>
    </source>
</evidence>
<gene>
    <name evidence="8" type="ORF">A3F84_28525</name>
</gene>
<dbReference type="Pfam" id="PF04085">
    <property type="entry name" value="MreC"/>
    <property type="match status" value="1"/>
</dbReference>
<dbReference type="Gene3D" id="2.40.10.350">
    <property type="entry name" value="Rod shape-determining protein MreC, domain 2"/>
    <property type="match status" value="1"/>
</dbReference>
<feature type="domain" description="Rod shape-determining protein MreC beta-barrel core" evidence="7">
    <location>
        <begin position="113"/>
        <end position="259"/>
    </location>
</feature>
<dbReference type="InterPro" id="IPR042175">
    <property type="entry name" value="Cell/Rod_MreC_2"/>
</dbReference>
<dbReference type="Proteomes" id="UP000178606">
    <property type="component" value="Unassembled WGS sequence"/>
</dbReference>
<dbReference type="InterPro" id="IPR007221">
    <property type="entry name" value="MreC"/>
</dbReference>
<accession>A0A1F6CU01</accession>
<name>A0A1F6CU01_HANXR</name>
<dbReference type="NCBIfam" id="TIGR00219">
    <property type="entry name" value="mreC"/>
    <property type="match status" value="1"/>
</dbReference>
<dbReference type="GO" id="GO:0008360">
    <property type="term" value="P:regulation of cell shape"/>
    <property type="evidence" value="ECO:0007669"/>
    <property type="project" value="UniProtKB-KW"/>
</dbReference>
<keyword evidence="6" id="KW-0472">Membrane</keyword>
<keyword evidence="5" id="KW-0175">Coiled coil</keyword>
<evidence type="ECO:0000259" key="7">
    <source>
        <dbReference type="Pfam" id="PF04085"/>
    </source>
</evidence>
<keyword evidence="3" id="KW-0133">Cell shape</keyword>
<evidence type="ECO:0000256" key="3">
    <source>
        <dbReference type="ARBA" id="ARBA00022960"/>
    </source>
</evidence>
<dbReference type="PANTHER" id="PTHR34138">
    <property type="entry name" value="CELL SHAPE-DETERMINING PROTEIN MREC"/>
    <property type="match status" value="1"/>
</dbReference>
<evidence type="ECO:0000256" key="5">
    <source>
        <dbReference type="SAM" id="Coils"/>
    </source>
</evidence>
<feature type="transmembrane region" description="Helical" evidence="6">
    <location>
        <begin position="12"/>
        <end position="31"/>
    </location>
</feature>
<dbReference type="InterPro" id="IPR055342">
    <property type="entry name" value="MreC_beta-barrel_core"/>
</dbReference>
<reference evidence="8 9" key="1">
    <citation type="journal article" date="2016" name="Nat. Commun.">
        <title>Thousands of microbial genomes shed light on interconnected biogeochemical processes in an aquifer system.</title>
        <authorList>
            <person name="Anantharaman K."/>
            <person name="Brown C.T."/>
            <person name="Hug L.A."/>
            <person name="Sharon I."/>
            <person name="Castelle C.J."/>
            <person name="Probst A.J."/>
            <person name="Thomas B.C."/>
            <person name="Singh A."/>
            <person name="Wilkins M.J."/>
            <person name="Karaoz U."/>
            <person name="Brodie E.L."/>
            <person name="Williams K.H."/>
            <person name="Hubbard S.S."/>
            <person name="Banfield J.F."/>
        </authorList>
    </citation>
    <scope>NUCLEOTIDE SEQUENCE [LARGE SCALE GENOMIC DNA]</scope>
    <source>
        <strain evidence="9">RIFCSPLOWO2_12_FULL_64_10</strain>
    </source>
</reference>